<dbReference type="eggNOG" id="KOG4835">
    <property type="taxonomic scope" value="Eukaryota"/>
</dbReference>
<comment type="subcellular location">
    <subcellularLocation>
        <location evidence="1">Cytoplasm</location>
    </subcellularLocation>
    <subcellularLocation>
        <location evidence="1">Nucleus</location>
        <location evidence="1">Nucleolus</location>
    </subcellularLocation>
    <subcellularLocation>
        <location evidence="1">Nucleus</location>
    </subcellularLocation>
</comment>
<dbReference type="OrthoDB" id="1421013at2759"/>
<sequence>MVKPNEIENVTVQQPESTTIESLKRTLYNVEQLQSQLPEFLALSDPDHLSTLPLLQRAHSLFSLAKLTSTLFELKLKCRGINPNDHAFKSELDRLSVCQKRLERLPDLSEEQWQDMVEQKFYEEQTGQKRKYPSSEEQFDLIDSKEYVEKLPGEDVVGGSSSGSSIKEAIIIDLSDDDDDDDDEYM</sequence>
<keyword evidence="1" id="KW-0694">RNA-binding</keyword>
<dbReference type="GO" id="GO:0000460">
    <property type="term" value="P:maturation of 5.8S rRNA"/>
    <property type="evidence" value="ECO:0000318"/>
    <property type="project" value="GO_Central"/>
</dbReference>
<keyword evidence="1" id="KW-0698">rRNA processing</keyword>
<dbReference type="PANTHER" id="PTHR15341:SF5">
    <property type="entry name" value="NUCLEAR NUCLEIC ACID-BINDING PROTEIN C1D"/>
    <property type="match status" value="1"/>
</dbReference>
<comment type="subunit">
    <text evidence="1">Monomer and homodimer.</text>
</comment>
<dbReference type="Gramene" id="rna416">
    <property type="protein sequence ID" value="RHN77009.1"/>
    <property type="gene ID" value="gene416"/>
</dbReference>
<evidence type="ECO:0000313" key="3">
    <source>
        <dbReference type="EMBL" id="RHN77009.1"/>
    </source>
</evidence>
<keyword evidence="1" id="KW-0238">DNA-binding</keyword>
<name>G7I884_MEDTR</name>
<dbReference type="EMBL" id="PSQE01000001">
    <property type="protein sequence ID" value="RHN77009.1"/>
    <property type="molecule type" value="Genomic_DNA"/>
</dbReference>
<dbReference type="EnsemblPlants" id="AES59116">
    <property type="protein sequence ID" value="AES59116"/>
    <property type="gene ID" value="MTR_1g014130"/>
</dbReference>
<dbReference type="GO" id="GO:0003677">
    <property type="term" value="F:DNA binding"/>
    <property type="evidence" value="ECO:0000318"/>
    <property type="project" value="GO_Central"/>
</dbReference>
<dbReference type="EMBL" id="CM001217">
    <property type="protein sequence ID" value="AES59116.1"/>
    <property type="molecule type" value="Genomic_DNA"/>
</dbReference>
<dbReference type="InterPro" id="IPR011082">
    <property type="entry name" value="Exosome-assoc_fac/DNA_repair"/>
</dbReference>
<dbReference type="AlphaFoldDB" id="G7I884"/>
<dbReference type="GO" id="GO:0000178">
    <property type="term" value="C:exosome (RNase complex)"/>
    <property type="evidence" value="ECO:0000318"/>
    <property type="project" value="GO_Central"/>
</dbReference>
<protein>
    <recommendedName>
        <fullName evidence="1">Nuclear nucleic acid-binding protein C1D</fullName>
    </recommendedName>
</protein>
<evidence type="ECO:0000313" key="6">
    <source>
        <dbReference type="Proteomes" id="UP000265566"/>
    </source>
</evidence>
<reference evidence="3" key="5">
    <citation type="journal article" date="2018" name="Nat. Plants">
        <title>Whole-genome landscape of Medicago truncatula symbiotic genes.</title>
        <authorList>
            <person name="Pecrix Y."/>
            <person name="Gamas P."/>
            <person name="Carrere S."/>
        </authorList>
    </citation>
    <scope>NUCLEOTIDE SEQUENCE</scope>
    <source>
        <tissue evidence="3">Leaves</tissue>
    </source>
</reference>
<dbReference type="HOGENOM" id="CLU_115161_0_0_1"/>
<dbReference type="GO" id="GO:0003723">
    <property type="term" value="F:RNA binding"/>
    <property type="evidence" value="ECO:0000318"/>
    <property type="project" value="GO_Central"/>
</dbReference>
<organism evidence="2 5">
    <name type="scientific">Medicago truncatula</name>
    <name type="common">Barrel medic</name>
    <name type="synonym">Medicago tribuloides</name>
    <dbReference type="NCBI Taxonomy" id="3880"/>
    <lineage>
        <taxon>Eukaryota</taxon>
        <taxon>Viridiplantae</taxon>
        <taxon>Streptophyta</taxon>
        <taxon>Embryophyta</taxon>
        <taxon>Tracheophyta</taxon>
        <taxon>Spermatophyta</taxon>
        <taxon>Magnoliopsida</taxon>
        <taxon>eudicotyledons</taxon>
        <taxon>Gunneridae</taxon>
        <taxon>Pentapetalae</taxon>
        <taxon>rosids</taxon>
        <taxon>fabids</taxon>
        <taxon>Fabales</taxon>
        <taxon>Fabaceae</taxon>
        <taxon>Papilionoideae</taxon>
        <taxon>50 kb inversion clade</taxon>
        <taxon>NPAAA clade</taxon>
        <taxon>Hologalegina</taxon>
        <taxon>IRL clade</taxon>
        <taxon>Trifolieae</taxon>
        <taxon>Medicago</taxon>
    </lineage>
</organism>
<reference evidence="6" key="4">
    <citation type="journal article" date="2018" name="Nat. Plants">
        <title>Whole-genome landscape of Medicago truncatula symbiotic genes.</title>
        <authorList>
            <person name="Pecrix Y."/>
            <person name="Staton S.E."/>
            <person name="Sallet E."/>
            <person name="Lelandais-Briere C."/>
            <person name="Moreau S."/>
            <person name="Carrere S."/>
            <person name="Blein T."/>
            <person name="Jardinaud M.F."/>
            <person name="Latrasse D."/>
            <person name="Zouine M."/>
            <person name="Zahm M."/>
            <person name="Kreplak J."/>
            <person name="Mayjonade B."/>
            <person name="Satge C."/>
            <person name="Perez M."/>
            <person name="Cauet S."/>
            <person name="Marande W."/>
            <person name="Chantry-Darmon C."/>
            <person name="Lopez-Roques C."/>
            <person name="Bouchez O."/>
            <person name="Berard A."/>
            <person name="Debelle F."/>
            <person name="Munos S."/>
            <person name="Bendahmane A."/>
            <person name="Berges H."/>
            <person name="Niebel A."/>
            <person name="Buitink J."/>
            <person name="Frugier F."/>
            <person name="Benhamed M."/>
            <person name="Crespi M."/>
            <person name="Gouzy J."/>
            <person name="Gamas P."/>
        </authorList>
    </citation>
    <scope>NUCLEOTIDE SEQUENCE [LARGE SCALE GENOMIC DNA]</scope>
    <source>
        <strain evidence="6">cv. Jemalong A17</strain>
    </source>
</reference>
<dbReference type="OMA" id="CRGVNPN"/>
<keyword evidence="5" id="KW-1185">Reference proteome</keyword>
<comment type="function">
    <text evidence="1">Plays a role in the recruitment of the exosome to pre-rRNA to mediate the 3'-5' end processing of the 5.8S rRNA.</text>
</comment>
<evidence type="ECO:0000256" key="1">
    <source>
        <dbReference type="RuleBase" id="RU368003"/>
    </source>
</evidence>
<dbReference type="GO" id="GO:0005737">
    <property type="term" value="C:cytoplasm"/>
    <property type="evidence" value="ECO:0007669"/>
    <property type="project" value="UniProtKB-SubCell"/>
</dbReference>
<dbReference type="Proteomes" id="UP000265566">
    <property type="component" value="Chromosome 1"/>
</dbReference>
<gene>
    <name evidence="4" type="primary">11432979</name>
    <name evidence="2" type="ordered locus">MTR_1g014130</name>
    <name evidence="3" type="ORF">MtrunA17_Chr1g0150121</name>
</gene>
<reference evidence="2 5" key="2">
    <citation type="journal article" date="2014" name="BMC Genomics">
        <title>An improved genome release (version Mt4.0) for the model legume Medicago truncatula.</title>
        <authorList>
            <person name="Tang H."/>
            <person name="Krishnakumar V."/>
            <person name="Bidwell S."/>
            <person name="Rosen B."/>
            <person name="Chan A."/>
            <person name="Zhou S."/>
            <person name="Gentzbittel L."/>
            <person name="Childs K.L."/>
            <person name="Yandell M."/>
            <person name="Gundlach H."/>
            <person name="Mayer K.F."/>
            <person name="Schwartz D.C."/>
            <person name="Town C.D."/>
        </authorList>
    </citation>
    <scope>GENOME REANNOTATION</scope>
    <source>
        <strain evidence="4 5">cv. Jemalong A17</strain>
    </source>
</reference>
<evidence type="ECO:0000313" key="4">
    <source>
        <dbReference type="EnsemblPlants" id="AES59116"/>
    </source>
</evidence>
<dbReference type="GO" id="GO:0005730">
    <property type="term" value="C:nucleolus"/>
    <property type="evidence" value="ECO:0000318"/>
    <property type="project" value="GO_Central"/>
</dbReference>
<reference evidence="2 5" key="1">
    <citation type="journal article" date="2011" name="Nature">
        <title>The Medicago genome provides insight into the evolution of rhizobial symbioses.</title>
        <authorList>
            <person name="Young N.D."/>
            <person name="Debelle F."/>
            <person name="Oldroyd G.E."/>
            <person name="Geurts R."/>
            <person name="Cannon S.B."/>
            <person name="Udvardi M.K."/>
            <person name="Benedito V.A."/>
            <person name="Mayer K.F."/>
            <person name="Gouzy J."/>
            <person name="Schoof H."/>
            <person name="Van de Peer Y."/>
            <person name="Proost S."/>
            <person name="Cook D.R."/>
            <person name="Meyers B.C."/>
            <person name="Spannagl M."/>
            <person name="Cheung F."/>
            <person name="De Mita S."/>
            <person name="Krishnakumar V."/>
            <person name="Gundlach H."/>
            <person name="Zhou S."/>
            <person name="Mudge J."/>
            <person name="Bharti A.K."/>
            <person name="Murray J.D."/>
            <person name="Naoumkina M.A."/>
            <person name="Rosen B."/>
            <person name="Silverstein K.A."/>
            <person name="Tang H."/>
            <person name="Rombauts S."/>
            <person name="Zhao P.X."/>
            <person name="Zhou P."/>
            <person name="Barbe V."/>
            <person name="Bardou P."/>
            <person name="Bechner M."/>
            <person name="Bellec A."/>
            <person name="Berger A."/>
            <person name="Berges H."/>
            <person name="Bidwell S."/>
            <person name="Bisseling T."/>
            <person name="Choisne N."/>
            <person name="Couloux A."/>
            <person name="Denny R."/>
            <person name="Deshpande S."/>
            <person name="Dai X."/>
            <person name="Doyle J.J."/>
            <person name="Dudez A.M."/>
            <person name="Farmer A.D."/>
            <person name="Fouteau S."/>
            <person name="Franken C."/>
            <person name="Gibelin C."/>
            <person name="Gish J."/>
            <person name="Goldstein S."/>
            <person name="Gonzalez A.J."/>
            <person name="Green P.J."/>
            <person name="Hallab A."/>
            <person name="Hartog M."/>
            <person name="Hua A."/>
            <person name="Humphray S.J."/>
            <person name="Jeong D.H."/>
            <person name="Jing Y."/>
            <person name="Jocker A."/>
            <person name="Kenton S.M."/>
            <person name="Kim D.J."/>
            <person name="Klee K."/>
            <person name="Lai H."/>
            <person name="Lang C."/>
            <person name="Lin S."/>
            <person name="Macmil S.L."/>
            <person name="Magdelenat G."/>
            <person name="Matthews L."/>
            <person name="McCorrison J."/>
            <person name="Monaghan E.L."/>
            <person name="Mun J.H."/>
            <person name="Najar F.Z."/>
            <person name="Nicholson C."/>
            <person name="Noirot C."/>
            <person name="O'Bleness M."/>
            <person name="Paule C.R."/>
            <person name="Poulain J."/>
            <person name="Prion F."/>
            <person name="Qin B."/>
            <person name="Qu C."/>
            <person name="Retzel E.F."/>
            <person name="Riddle C."/>
            <person name="Sallet E."/>
            <person name="Samain S."/>
            <person name="Samson N."/>
            <person name="Sanders I."/>
            <person name="Saurat O."/>
            <person name="Scarpelli C."/>
            <person name="Schiex T."/>
            <person name="Segurens B."/>
            <person name="Severin A.J."/>
            <person name="Sherrier D.J."/>
            <person name="Shi R."/>
            <person name="Sims S."/>
            <person name="Singer S.R."/>
            <person name="Sinharoy S."/>
            <person name="Sterck L."/>
            <person name="Viollet A."/>
            <person name="Wang B.B."/>
            <person name="Wang K."/>
            <person name="Wang M."/>
            <person name="Wang X."/>
            <person name="Warfsmann J."/>
            <person name="Weissenbach J."/>
            <person name="White D.D."/>
            <person name="White J.D."/>
            <person name="Wiley G.B."/>
            <person name="Wincker P."/>
            <person name="Xing Y."/>
            <person name="Yang L."/>
            <person name="Yao Z."/>
            <person name="Ying F."/>
            <person name="Zhai J."/>
            <person name="Zhou L."/>
            <person name="Zuber A."/>
            <person name="Denarie J."/>
            <person name="Dixon R.A."/>
            <person name="May G.D."/>
            <person name="Schwartz D.C."/>
            <person name="Rogers J."/>
            <person name="Quetier F."/>
            <person name="Town C.D."/>
            <person name="Roe B.A."/>
        </authorList>
    </citation>
    <scope>NUCLEOTIDE SEQUENCE [LARGE SCALE GENOMIC DNA]</scope>
    <source>
        <strain evidence="2">A17</strain>
        <strain evidence="4 5">cv. Jemalong A17</strain>
    </source>
</reference>
<comment type="similarity">
    <text evidence="1">Belongs to the C1D family.</text>
</comment>
<dbReference type="PaxDb" id="3880-AES59116"/>
<proteinExistence type="inferred from homology"/>
<dbReference type="PANTHER" id="PTHR15341">
    <property type="entry name" value="SUN-COR STEROID HORMONE RECEPTOR CO-REPRESSOR"/>
    <property type="match status" value="1"/>
</dbReference>
<dbReference type="STRING" id="3880.G7I884"/>
<dbReference type="KEGG" id="mtr:11432979"/>
<accession>G7I884</accession>
<evidence type="ECO:0000313" key="2">
    <source>
        <dbReference type="EMBL" id="AES59116.1"/>
    </source>
</evidence>
<keyword evidence="1" id="KW-0963">Cytoplasm</keyword>
<keyword evidence="1" id="KW-0539">Nucleus</keyword>
<dbReference type="GO" id="GO:0010468">
    <property type="term" value="P:regulation of gene expression"/>
    <property type="evidence" value="ECO:0000318"/>
    <property type="project" value="GO_Central"/>
</dbReference>
<reference evidence="4" key="3">
    <citation type="submission" date="2015-04" db="UniProtKB">
        <authorList>
            <consortium name="EnsemblPlants"/>
        </authorList>
    </citation>
    <scope>IDENTIFICATION</scope>
    <source>
        <strain evidence="4">cv. Jemalong A17</strain>
    </source>
</reference>
<evidence type="ECO:0000313" key="5">
    <source>
        <dbReference type="Proteomes" id="UP000002051"/>
    </source>
</evidence>
<dbReference type="Proteomes" id="UP000002051">
    <property type="component" value="Unassembled WGS sequence"/>
</dbReference>